<feature type="binding site" evidence="9">
    <location>
        <begin position="91"/>
        <end position="94"/>
    </location>
    <ligand>
        <name>substrate</name>
    </ligand>
</feature>
<evidence type="ECO:0000256" key="8">
    <source>
        <dbReference type="ARBA" id="ARBA00023136"/>
    </source>
</evidence>
<keyword evidence="3 9" id="KW-1003">Cell membrane</keyword>
<feature type="binding site" evidence="9">
    <location>
        <position position="69"/>
    </location>
    <ligand>
        <name>Mg(2+)</name>
        <dbReference type="ChEBI" id="CHEBI:18420"/>
        <label>1</label>
    </ligand>
</feature>
<dbReference type="STRING" id="430522.BFS30_22055"/>
<feature type="binding site" evidence="9">
    <location>
        <position position="92"/>
    </location>
    <ligand>
        <name>Mg(2+)</name>
        <dbReference type="ChEBI" id="CHEBI:18420"/>
        <label>2</label>
    </ligand>
</feature>
<feature type="binding site" evidence="10">
    <location>
        <position position="214"/>
    </location>
    <ligand>
        <name>Mg(2+)</name>
        <dbReference type="ChEBI" id="CHEBI:18420"/>
        <label>1</label>
        <note>catalytic</note>
    </ligand>
</feature>
<evidence type="ECO:0000256" key="6">
    <source>
        <dbReference type="ARBA" id="ARBA00022801"/>
    </source>
</evidence>
<dbReference type="NCBIfam" id="TIGR01331">
    <property type="entry name" value="bisphos_cysQ"/>
    <property type="match status" value="1"/>
</dbReference>
<dbReference type="GO" id="GO:0000287">
    <property type="term" value="F:magnesium ion binding"/>
    <property type="evidence" value="ECO:0007669"/>
    <property type="project" value="UniProtKB-UniRule"/>
</dbReference>
<accession>A0A1G9U204</accession>
<dbReference type="HAMAP" id="MF_02095">
    <property type="entry name" value="CysQ"/>
    <property type="match status" value="1"/>
</dbReference>
<keyword evidence="7 9" id="KW-0460">Magnesium</keyword>
<keyword evidence="6 9" id="KW-0378">Hydrolase</keyword>
<dbReference type="SUPFAM" id="SSF56655">
    <property type="entry name" value="Carbohydrate phosphatase"/>
    <property type="match status" value="1"/>
</dbReference>
<name>A0A1G9U204_9SPHI</name>
<keyword evidence="8 9" id="KW-0472">Membrane</keyword>
<dbReference type="Gene3D" id="3.30.540.10">
    <property type="entry name" value="Fructose-1,6-Bisphosphatase, subunit A, domain 1"/>
    <property type="match status" value="1"/>
</dbReference>
<feature type="binding site" evidence="9">
    <location>
        <position position="91"/>
    </location>
    <ligand>
        <name>Mg(2+)</name>
        <dbReference type="ChEBI" id="CHEBI:18420"/>
        <label>1</label>
    </ligand>
</feature>
<dbReference type="PRINTS" id="PR00377">
    <property type="entry name" value="IMPHPHTASES"/>
</dbReference>
<evidence type="ECO:0000313" key="12">
    <source>
        <dbReference type="Proteomes" id="UP000183200"/>
    </source>
</evidence>
<dbReference type="InterPro" id="IPR000760">
    <property type="entry name" value="Inositol_monophosphatase-like"/>
</dbReference>
<feature type="binding site" evidence="10">
    <location>
        <position position="91"/>
    </location>
    <ligand>
        <name>Mg(2+)</name>
        <dbReference type="ChEBI" id="CHEBI:18420"/>
        <label>1</label>
        <note>catalytic</note>
    </ligand>
</feature>
<feature type="binding site" evidence="9">
    <location>
        <position position="214"/>
    </location>
    <ligand>
        <name>substrate</name>
    </ligand>
</feature>
<evidence type="ECO:0000256" key="2">
    <source>
        <dbReference type="ARBA" id="ARBA00005289"/>
    </source>
</evidence>
<dbReference type="EMBL" id="FNGY01000004">
    <property type="protein sequence ID" value="SDM53813.1"/>
    <property type="molecule type" value="Genomic_DNA"/>
</dbReference>
<dbReference type="GO" id="GO:0005886">
    <property type="term" value="C:plasma membrane"/>
    <property type="evidence" value="ECO:0007669"/>
    <property type="project" value="UniProtKB-SubCell"/>
</dbReference>
<dbReference type="EC" id="3.1.3.7" evidence="9"/>
<dbReference type="InterPro" id="IPR006240">
    <property type="entry name" value="CysQ"/>
</dbReference>
<dbReference type="GO" id="GO:0050427">
    <property type="term" value="P:3'-phosphoadenosine 5'-phosphosulfate metabolic process"/>
    <property type="evidence" value="ECO:0007669"/>
    <property type="project" value="TreeGrafter"/>
</dbReference>
<dbReference type="GO" id="GO:0046854">
    <property type="term" value="P:phosphatidylinositol phosphate biosynthetic process"/>
    <property type="evidence" value="ECO:0007669"/>
    <property type="project" value="InterPro"/>
</dbReference>
<dbReference type="FunFam" id="3.30.540.10:FF:000007">
    <property type="entry name" value="3'(2'),5'-bisphosphate nucleotidase CysQ"/>
    <property type="match status" value="1"/>
</dbReference>
<feature type="binding site" evidence="9">
    <location>
        <position position="69"/>
    </location>
    <ligand>
        <name>substrate</name>
    </ligand>
</feature>
<gene>
    <name evidence="9" type="primary">cysQ</name>
    <name evidence="11" type="ORF">SAMN05421820_10431</name>
</gene>
<comment type="subcellular location">
    <subcellularLocation>
        <location evidence="9">Cell membrane</location>
        <topology evidence="9">Peripheral membrane protein</topology>
        <orientation evidence="9">Cytoplasmic side</orientation>
    </subcellularLocation>
</comment>
<dbReference type="PANTHER" id="PTHR43028:SF5">
    <property type="entry name" value="3'(2'),5'-BISPHOSPHATE NUCLEOTIDASE 1"/>
    <property type="match status" value="1"/>
</dbReference>
<comment type="function">
    <text evidence="9">Converts adenosine-3',5'-bisphosphate (PAP) to AMP.</text>
</comment>
<keyword evidence="5 9" id="KW-0479">Metal-binding</keyword>
<dbReference type="PROSITE" id="PS00629">
    <property type="entry name" value="IMP_1"/>
    <property type="match status" value="1"/>
</dbReference>
<comment type="cofactor">
    <cofactor evidence="9 10">
        <name>Mg(2+)</name>
        <dbReference type="ChEBI" id="CHEBI:18420"/>
    </cofactor>
</comment>
<evidence type="ECO:0000256" key="9">
    <source>
        <dbReference type="HAMAP-Rule" id="MF_02095"/>
    </source>
</evidence>
<feature type="binding site" evidence="10">
    <location>
        <position position="92"/>
    </location>
    <ligand>
        <name>Mg(2+)</name>
        <dbReference type="ChEBI" id="CHEBI:18420"/>
        <label>1</label>
        <note>catalytic</note>
    </ligand>
</feature>
<dbReference type="GO" id="GO:0000103">
    <property type="term" value="P:sulfate assimilation"/>
    <property type="evidence" value="ECO:0007669"/>
    <property type="project" value="TreeGrafter"/>
</dbReference>
<evidence type="ECO:0000256" key="1">
    <source>
        <dbReference type="ARBA" id="ARBA00001625"/>
    </source>
</evidence>
<dbReference type="Pfam" id="PF00459">
    <property type="entry name" value="Inositol_P"/>
    <property type="match status" value="1"/>
</dbReference>
<evidence type="ECO:0000256" key="4">
    <source>
        <dbReference type="ARBA" id="ARBA00022519"/>
    </source>
</evidence>
<comment type="similarity">
    <text evidence="2 9">Belongs to the inositol monophosphatase superfamily. CysQ family.</text>
</comment>
<dbReference type="AlphaFoldDB" id="A0A1G9U204"/>
<organism evidence="11 12">
    <name type="scientific">Pedobacter steynii</name>
    <dbReference type="NCBI Taxonomy" id="430522"/>
    <lineage>
        <taxon>Bacteria</taxon>
        <taxon>Pseudomonadati</taxon>
        <taxon>Bacteroidota</taxon>
        <taxon>Sphingobacteriia</taxon>
        <taxon>Sphingobacteriales</taxon>
        <taxon>Sphingobacteriaceae</taxon>
        <taxon>Pedobacter</taxon>
    </lineage>
</organism>
<dbReference type="PROSITE" id="PS00630">
    <property type="entry name" value="IMP_2"/>
    <property type="match status" value="1"/>
</dbReference>
<keyword evidence="4" id="KW-0997">Cell inner membrane</keyword>
<evidence type="ECO:0000256" key="7">
    <source>
        <dbReference type="ARBA" id="ARBA00022842"/>
    </source>
</evidence>
<protein>
    <recommendedName>
        <fullName evidence="9">3'(2'),5'-bisphosphate nucleotidase CysQ</fullName>
        <ecNumber evidence="9">3.1.3.7</ecNumber>
    </recommendedName>
    <alternativeName>
        <fullName evidence="9">3'(2'),5-bisphosphonucleoside 3'(2')-phosphohydrolase</fullName>
    </alternativeName>
    <alternativeName>
        <fullName evidence="9">3'-phosphoadenosine 5'-phosphate phosphatase</fullName>
        <shortName evidence="9">PAP phosphatase</shortName>
    </alternativeName>
</protein>
<comment type="catalytic activity">
    <reaction evidence="1 9">
        <text>adenosine 3',5'-bisphosphate + H2O = AMP + phosphate</text>
        <dbReference type="Rhea" id="RHEA:10040"/>
        <dbReference type="ChEBI" id="CHEBI:15377"/>
        <dbReference type="ChEBI" id="CHEBI:43474"/>
        <dbReference type="ChEBI" id="CHEBI:58343"/>
        <dbReference type="ChEBI" id="CHEBI:456215"/>
        <dbReference type="EC" id="3.1.3.7"/>
    </reaction>
</comment>
<feature type="binding site" evidence="9">
    <location>
        <position position="89"/>
    </location>
    <ligand>
        <name>Mg(2+)</name>
        <dbReference type="ChEBI" id="CHEBI:18420"/>
        <label>1</label>
    </ligand>
</feature>
<dbReference type="InterPro" id="IPR050725">
    <property type="entry name" value="CysQ/Inositol_MonoPase"/>
</dbReference>
<evidence type="ECO:0000256" key="10">
    <source>
        <dbReference type="PIRSR" id="PIRSR600760-2"/>
    </source>
</evidence>
<feature type="binding site" evidence="10">
    <location>
        <position position="89"/>
    </location>
    <ligand>
        <name>Mg(2+)</name>
        <dbReference type="ChEBI" id="CHEBI:18420"/>
        <label>1</label>
        <note>catalytic</note>
    </ligand>
</feature>
<proteinExistence type="inferred from homology"/>
<dbReference type="GO" id="GO:0008441">
    <property type="term" value="F:3'(2'),5'-bisphosphate nucleotidase activity"/>
    <property type="evidence" value="ECO:0007669"/>
    <property type="project" value="UniProtKB-UniRule"/>
</dbReference>
<feature type="binding site" evidence="10">
    <location>
        <position position="69"/>
    </location>
    <ligand>
        <name>Mg(2+)</name>
        <dbReference type="ChEBI" id="CHEBI:18420"/>
        <label>1</label>
        <note>catalytic</note>
    </ligand>
</feature>
<feature type="binding site" evidence="9">
    <location>
        <position position="214"/>
    </location>
    <ligand>
        <name>Mg(2+)</name>
        <dbReference type="ChEBI" id="CHEBI:18420"/>
        <label>2</label>
    </ligand>
</feature>
<evidence type="ECO:0000313" key="11">
    <source>
        <dbReference type="EMBL" id="SDM53813.1"/>
    </source>
</evidence>
<keyword evidence="12" id="KW-1185">Reference proteome</keyword>
<dbReference type="Proteomes" id="UP000183200">
    <property type="component" value="Unassembled WGS sequence"/>
</dbReference>
<dbReference type="Gene3D" id="3.40.190.80">
    <property type="match status" value="1"/>
</dbReference>
<dbReference type="InterPro" id="IPR020550">
    <property type="entry name" value="Inositol_monophosphatase_CS"/>
</dbReference>
<dbReference type="RefSeq" id="WP_074607063.1">
    <property type="nucleotide sequence ID" value="NZ_FNGY01000004.1"/>
</dbReference>
<evidence type="ECO:0000256" key="3">
    <source>
        <dbReference type="ARBA" id="ARBA00022475"/>
    </source>
</evidence>
<dbReference type="OrthoDB" id="9772456at2"/>
<dbReference type="PANTHER" id="PTHR43028">
    <property type="entry name" value="3'(2'),5'-BISPHOSPHATE NUCLEOTIDASE 1"/>
    <property type="match status" value="1"/>
</dbReference>
<sequence>MNKIDITPILNIAVEAGHGILKVYHDPAQDFGITSKKDNSPLTAADQVAHDIIMKGLTALHPDIPVLSEEGADIPYEVRENWPVYWCVDPLDGTKEFISRNGEFTVNIALMVNKEPVMGVIYSPVLNVIYYGSMEEGSFKMIPGGLPERIFVGKETAGWKAIGSRSHADPEEEEVLKGFPVTDKLSIGSSLKFCFIAEGKAHVYYRKGPTMEWDTAAGQAIAVSAGATMLNNLKEKFCYNKPSLLNPGFFCYSS</sequence>
<reference evidence="12" key="1">
    <citation type="submission" date="2016-10" db="EMBL/GenBank/DDBJ databases">
        <authorList>
            <person name="Varghese N."/>
            <person name="Submissions S."/>
        </authorList>
    </citation>
    <scope>NUCLEOTIDE SEQUENCE [LARGE SCALE GENOMIC DNA]</scope>
    <source>
        <strain evidence="12">DSM 19110</strain>
    </source>
</reference>
<feature type="binding site" evidence="9">
    <location>
        <position position="89"/>
    </location>
    <ligand>
        <name>Mg(2+)</name>
        <dbReference type="ChEBI" id="CHEBI:18420"/>
        <label>2</label>
    </ligand>
</feature>
<dbReference type="CDD" id="cd01638">
    <property type="entry name" value="CysQ"/>
    <property type="match status" value="1"/>
</dbReference>
<evidence type="ECO:0000256" key="5">
    <source>
        <dbReference type="ARBA" id="ARBA00022723"/>
    </source>
</evidence>
<dbReference type="InterPro" id="IPR020583">
    <property type="entry name" value="Inositol_monoP_metal-BS"/>
</dbReference>